<dbReference type="EMBL" id="BART01019172">
    <property type="protein sequence ID" value="GAG82789.1"/>
    <property type="molecule type" value="Genomic_DNA"/>
</dbReference>
<feature type="transmembrane region" description="Helical" evidence="1">
    <location>
        <begin position="49"/>
        <end position="71"/>
    </location>
</feature>
<name>X1AK56_9ZZZZ</name>
<feature type="transmembrane region" description="Helical" evidence="1">
    <location>
        <begin position="14"/>
        <end position="37"/>
    </location>
</feature>
<feature type="non-terminal residue" evidence="2">
    <location>
        <position position="108"/>
    </location>
</feature>
<keyword evidence="1" id="KW-0472">Membrane</keyword>
<organism evidence="2">
    <name type="scientific">marine sediment metagenome</name>
    <dbReference type="NCBI Taxonomy" id="412755"/>
    <lineage>
        <taxon>unclassified sequences</taxon>
        <taxon>metagenomes</taxon>
        <taxon>ecological metagenomes</taxon>
    </lineage>
</organism>
<keyword evidence="1" id="KW-0812">Transmembrane</keyword>
<dbReference type="AlphaFoldDB" id="X1AK56"/>
<proteinExistence type="predicted"/>
<evidence type="ECO:0000313" key="2">
    <source>
        <dbReference type="EMBL" id="GAG82789.1"/>
    </source>
</evidence>
<keyword evidence="1" id="KW-1133">Transmembrane helix</keyword>
<evidence type="ECO:0000256" key="1">
    <source>
        <dbReference type="SAM" id="Phobius"/>
    </source>
</evidence>
<gene>
    <name evidence="2" type="ORF">S01H4_35956</name>
</gene>
<protein>
    <submittedName>
        <fullName evidence="2">Uncharacterized protein</fullName>
    </submittedName>
</protein>
<sequence>MYASYSLNTQNLGWIYFASALPIVAAISAAGVFGINEVHLGKRKIIGKLFHNVLIIACVGIAVFNFTIVTWEVNPFTRSVAVLLGAPLKNIWCERVHAAYCPDPAREE</sequence>
<comment type="caution">
    <text evidence="2">The sequence shown here is derived from an EMBL/GenBank/DDBJ whole genome shotgun (WGS) entry which is preliminary data.</text>
</comment>
<reference evidence="2" key="1">
    <citation type="journal article" date="2014" name="Front. Microbiol.">
        <title>High frequency of phylogenetically diverse reductive dehalogenase-homologous genes in deep subseafloor sedimentary metagenomes.</title>
        <authorList>
            <person name="Kawai M."/>
            <person name="Futagami T."/>
            <person name="Toyoda A."/>
            <person name="Takaki Y."/>
            <person name="Nishi S."/>
            <person name="Hori S."/>
            <person name="Arai W."/>
            <person name="Tsubouchi T."/>
            <person name="Morono Y."/>
            <person name="Uchiyama I."/>
            <person name="Ito T."/>
            <person name="Fujiyama A."/>
            <person name="Inagaki F."/>
            <person name="Takami H."/>
        </authorList>
    </citation>
    <scope>NUCLEOTIDE SEQUENCE</scope>
    <source>
        <strain evidence="2">Expedition CK06-06</strain>
    </source>
</reference>
<accession>X1AK56</accession>